<dbReference type="EMBL" id="LIBO01000042">
    <property type="protein sequence ID" value="KRO62696.1"/>
    <property type="molecule type" value="Genomic_DNA"/>
</dbReference>
<dbReference type="AlphaFoldDB" id="A0A0R2RJ15"/>
<dbReference type="PANTHER" id="PTHR35526">
    <property type="entry name" value="ANTI-SIGMA-F FACTOR RSBW-RELATED"/>
    <property type="match status" value="1"/>
</dbReference>
<feature type="domain" description="Histidine kinase/HSP90-like ATPase" evidence="2">
    <location>
        <begin position="17"/>
        <end position="133"/>
    </location>
</feature>
<dbReference type="Gene3D" id="3.30.565.10">
    <property type="entry name" value="Histidine kinase-like ATPase, C-terminal domain"/>
    <property type="match status" value="1"/>
</dbReference>
<keyword evidence="1" id="KW-0808">Transferase</keyword>
<keyword evidence="1" id="KW-0418">Kinase</keyword>
<protein>
    <recommendedName>
        <fullName evidence="2">Histidine kinase/HSP90-like ATPase domain-containing protein</fullName>
    </recommendedName>
</protein>
<dbReference type="InterPro" id="IPR036890">
    <property type="entry name" value="HATPase_C_sf"/>
</dbReference>
<gene>
    <name evidence="3" type="ORF">ABR82_00515</name>
</gene>
<name>A0A0R2RJ15_9BACT</name>
<keyword evidence="1" id="KW-0723">Serine/threonine-protein kinase</keyword>
<dbReference type="Pfam" id="PF13581">
    <property type="entry name" value="HATPase_c_2"/>
    <property type="match status" value="1"/>
</dbReference>
<evidence type="ECO:0000313" key="4">
    <source>
        <dbReference type="Proteomes" id="UP000051269"/>
    </source>
</evidence>
<dbReference type="Proteomes" id="UP000051269">
    <property type="component" value="Unassembled WGS sequence"/>
</dbReference>
<evidence type="ECO:0000313" key="3">
    <source>
        <dbReference type="EMBL" id="KRO62696.1"/>
    </source>
</evidence>
<dbReference type="SUPFAM" id="SSF55874">
    <property type="entry name" value="ATPase domain of HSP90 chaperone/DNA topoisomerase II/histidine kinase"/>
    <property type="match status" value="1"/>
</dbReference>
<evidence type="ECO:0000256" key="1">
    <source>
        <dbReference type="ARBA" id="ARBA00022527"/>
    </source>
</evidence>
<accession>A0A0R2RJ15</accession>
<organism evidence="3 4">
    <name type="scientific">Verrucomicrobia subdivision 6 bacterium BACL9 MAG-120507-bin52</name>
    <dbReference type="NCBI Taxonomy" id="1655590"/>
    <lineage>
        <taxon>Bacteria</taxon>
        <taxon>Pseudomonadati</taxon>
        <taxon>Verrucomicrobiota</taxon>
        <taxon>Verrucomicrobiia</taxon>
        <taxon>Verrucomicrobiales</taxon>
        <taxon>Verrucomicrobia subdivision 6</taxon>
    </lineage>
</organism>
<sequence length="143" mass="15785">MSEEISRPETSTEIELAPPRLHGLRSLAERWAQTVGFDSTAISEILAGFDEALANIHLHSYSARPGTVRIDVETTPQELIFRISDHGKAFIPEHAPRRQPGEIGQGGWGMLLMQKGFARIERKRVGGKNILLLARPLPVQKGG</sequence>
<proteinExistence type="predicted"/>
<evidence type="ECO:0000259" key="2">
    <source>
        <dbReference type="Pfam" id="PF13581"/>
    </source>
</evidence>
<dbReference type="InterPro" id="IPR003594">
    <property type="entry name" value="HATPase_dom"/>
</dbReference>
<dbReference type="GO" id="GO:0004674">
    <property type="term" value="F:protein serine/threonine kinase activity"/>
    <property type="evidence" value="ECO:0007669"/>
    <property type="project" value="UniProtKB-KW"/>
</dbReference>
<reference evidence="3 4" key="1">
    <citation type="submission" date="2015-10" db="EMBL/GenBank/DDBJ databases">
        <title>Metagenome-Assembled Genomes uncover a global brackish microbiome.</title>
        <authorList>
            <person name="Hugerth L.W."/>
            <person name="Larsson J."/>
            <person name="Alneberg J."/>
            <person name="Lindh M.V."/>
            <person name="Legrand C."/>
            <person name="Pinhassi J."/>
            <person name="Andersson A.F."/>
        </authorList>
    </citation>
    <scope>NUCLEOTIDE SEQUENCE [LARGE SCALE GENOMIC DNA]</scope>
    <source>
        <strain evidence="3">BACL18 MAG-120507-bin52</strain>
    </source>
</reference>
<comment type="caution">
    <text evidence="3">The sequence shown here is derived from an EMBL/GenBank/DDBJ whole genome shotgun (WGS) entry which is preliminary data.</text>
</comment>
<dbReference type="InterPro" id="IPR050267">
    <property type="entry name" value="Anti-sigma-factor_SerPK"/>
</dbReference>
<dbReference type="CDD" id="cd16936">
    <property type="entry name" value="HATPase_RsbW-like"/>
    <property type="match status" value="1"/>
</dbReference>
<dbReference type="PANTHER" id="PTHR35526:SF3">
    <property type="entry name" value="ANTI-SIGMA-F FACTOR RSBW"/>
    <property type="match status" value="1"/>
</dbReference>